<dbReference type="EMBL" id="CVRI01000021">
    <property type="protein sequence ID" value="CRK91653.1"/>
    <property type="molecule type" value="Genomic_DNA"/>
</dbReference>
<evidence type="ECO:0000313" key="1">
    <source>
        <dbReference type="EMBL" id="CRK91653.1"/>
    </source>
</evidence>
<evidence type="ECO:0000313" key="2">
    <source>
        <dbReference type="Proteomes" id="UP000183832"/>
    </source>
</evidence>
<accession>A0A1J1HUG8</accession>
<organism evidence="1 2">
    <name type="scientific">Clunio marinus</name>
    <dbReference type="NCBI Taxonomy" id="568069"/>
    <lineage>
        <taxon>Eukaryota</taxon>
        <taxon>Metazoa</taxon>
        <taxon>Ecdysozoa</taxon>
        <taxon>Arthropoda</taxon>
        <taxon>Hexapoda</taxon>
        <taxon>Insecta</taxon>
        <taxon>Pterygota</taxon>
        <taxon>Neoptera</taxon>
        <taxon>Endopterygota</taxon>
        <taxon>Diptera</taxon>
        <taxon>Nematocera</taxon>
        <taxon>Chironomoidea</taxon>
        <taxon>Chironomidae</taxon>
        <taxon>Clunio</taxon>
    </lineage>
</organism>
<proteinExistence type="predicted"/>
<keyword evidence="2" id="KW-1185">Reference proteome</keyword>
<protein>
    <submittedName>
        <fullName evidence="1">CLUMA_CG005303, isoform A</fullName>
    </submittedName>
</protein>
<dbReference type="Proteomes" id="UP000183832">
    <property type="component" value="Unassembled WGS sequence"/>
</dbReference>
<sequence length="64" mass="7553">MDSREDIESHPLDYTDSLTDFFIVDIVDVFRRTPEPIHFQQFNISSTIMDFKPKKPTAICRLFS</sequence>
<gene>
    <name evidence="1" type="ORF">CLUMA_CG005303</name>
</gene>
<dbReference type="AlphaFoldDB" id="A0A1J1HUG8"/>
<name>A0A1J1HUG8_9DIPT</name>
<reference evidence="1 2" key="1">
    <citation type="submission" date="2015-04" db="EMBL/GenBank/DDBJ databases">
        <authorList>
            <person name="Syromyatnikov M.Y."/>
            <person name="Popov V.N."/>
        </authorList>
    </citation>
    <scope>NUCLEOTIDE SEQUENCE [LARGE SCALE GENOMIC DNA]</scope>
</reference>